<protein>
    <submittedName>
        <fullName evidence="2">Uncharacterized protein</fullName>
    </submittedName>
</protein>
<dbReference type="EMBL" id="SNXE01000002">
    <property type="protein sequence ID" value="TDP11946.1"/>
    <property type="molecule type" value="Genomic_DNA"/>
</dbReference>
<organism evidence="2 3">
    <name type="scientific">Roseateles asaccharophilus</name>
    <dbReference type="NCBI Taxonomy" id="582607"/>
    <lineage>
        <taxon>Bacteria</taxon>
        <taxon>Pseudomonadati</taxon>
        <taxon>Pseudomonadota</taxon>
        <taxon>Betaproteobacteria</taxon>
        <taxon>Burkholderiales</taxon>
        <taxon>Sphaerotilaceae</taxon>
        <taxon>Roseateles</taxon>
    </lineage>
</organism>
<feature type="region of interest" description="Disordered" evidence="1">
    <location>
        <begin position="583"/>
        <end position="613"/>
    </location>
</feature>
<proteinExistence type="predicted"/>
<comment type="caution">
    <text evidence="2">The sequence shown here is derived from an EMBL/GenBank/DDBJ whole genome shotgun (WGS) entry which is preliminary data.</text>
</comment>
<dbReference type="OrthoDB" id="8263000at2"/>
<evidence type="ECO:0000313" key="3">
    <source>
        <dbReference type="Proteomes" id="UP000295357"/>
    </source>
</evidence>
<dbReference type="AlphaFoldDB" id="A0A4V3CK27"/>
<reference evidence="2 3" key="1">
    <citation type="submission" date="2019-03" db="EMBL/GenBank/DDBJ databases">
        <title>Genomic Encyclopedia of Type Strains, Phase IV (KMG-IV): sequencing the most valuable type-strain genomes for metagenomic binning, comparative biology and taxonomic classification.</title>
        <authorList>
            <person name="Goeker M."/>
        </authorList>
    </citation>
    <scope>NUCLEOTIDE SEQUENCE [LARGE SCALE GENOMIC DNA]</scope>
    <source>
        <strain evidence="2 3">DSM 25082</strain>
    </source>
</reference>
<sequence>MTAPSLQRIPRLPPEAQEDALGFASLRQQALDWVQEASGELWTDYNLHDPGVSLLESLVYALTEEVYAARDSVPALLGLDPDDPGLASAQSAHHYALLPPEQVHTGRPCSELDQLAWLHEQRPAPRHADLAALKDVRGRPLGLWAWRQLGPDQADDAAQRRLAANLAQRYWQQRNLGEDLWSLPRLLRPRWVRLQLHLVLQDDAELSEVLAPLMLACERYIAALPLSLDADELLRVRADQLYLSDLMRSLRCLPGLRSIELLHLHEFGPAHAHETESTTAPSDSLPWRGEDWGLRLHWPEQRQDLADWVVERSGARLPLAHAELLLLLQDLRRERSGARSSDLARRSAPTVPTVVPPAPRLADEGRPARYVPASQHLPDLYREPQALRWTHDQVRRTPPGQATQWAGYLALLEQPLAQLRAQRRHLAKLYDLHNASARSYWQEALDATQLPGLSWLAETDVDSPGLLDAQDEAAERRGRALDQLLALHGEALDFGPLQDVPRYLSPQAWALQQLDCKRRYAQQIAEFTGNRQAGFDYSRPGPERSLTQGPPLQRRLALQLQLLAGPRLSQWLQISGRLPLEQPHTANPQALESSGHWHPLPHAIPSPEHAAEPPSLPDLQAWLGEAADDAALWRAAVRPEAFRCQRHKGLCRLRLGPDAEGRLWSLGEFPDEASAWTRAVALHQSLCRLQQHSEGLHLVEHLLLRPTDGADSPGTLDDFFMHRLSIVLPGWTARCADPRLRALARLRVQEAAPAQLRCRLLWVDAAGMQRFESLWLAWLLSKRAYCQALLDDEATAGAQRRVDERAAALSTWLRQEHAKESA</sequence>
<dbReference type="Proteomes" id="UP000295357">
    <property type="component" value="Unassembled WGS sequence"/>
</dbReference>
<feature type="region of interest" description="Disordered" evidence="1">
    <location>
        <begin position="338"/>
        <end position="365"/>
    </location>
</feature>
<evidence type="ECO:0000256" key="1">
    <source>
        <dbReference type="SAM" id="MobiDB-lite"/>
    </source>
</evidence>
<accession>A0A4V3CK27</accession>
<evidence type="ECO:0000313" key="2">
    <source>
        <dbReference type="EMBL" id="TDP11946.1"/>
    </source>
</evidence>
<name>A0A4V3CK27_9BURK</name>
<keyword evidence="3" id="KW-1185">Reference proteome</keyword>
<gene>
    <name evidence="2" type="ORF">DFR39_102332</name>
</gene>
<dbReference type="RefSeq" id="WP_133602708.1">
    <property type="nucleotide sequence ID" value="NZ_JAUFPJ010000002.1"/>
</dbReference>